<dbReference type="Gene3D" id="3.40.50.300">
    <property type="entry name" value="P-loop containing nucleotide triphosphate hydrolases"/>
    <property type="match status" value="1"/>
</dbReference>
<dbReference type="GO" id="GO:0005524">
    <property type="term" value="F:ATP binding"/>
    <property type="evidence" value="ECO:0007669"/>
    <property type="project" value="UniProtKB-KW"/>
</dbReference>
<dbReference type="SMART" id="SM00930">
    <property type="entry name" value="NIL"/>
    <property type="match status" value="1"/>
</dbReference>
<evidence type="ECO:0000256" key="4">
    <source>
        <dbReference type="ARBA" id="ARBA00022741"/>
    </source>
</evidence>
<dbReference type="SUPFAM" id="SSF52540">
    <property type="entry name" value="P-loop containing nucleoside triphosphate hydrolases"/>
    <property type="match status" value="1"/>
</dbReference>
<evidence type="ECO:0000256" key="3">
    <source>
        <dbReference type="ARBA" id="ARBA00022475"/>
    </source>
</evidence>
<keyword evidence="4" id="KW-0547">Nucleotide-binding</keyword>
<keyword evidence="5 10" id="KW-0067">ATP-binding</keyword>
<dbReference type="AlphaFoldDB" id="A0A926HSJ7"/>
<evidence type="ECO:0000256" key="7">
    <source>
        <dbReference type="ARBA" id="ARBA00022970"/>
    </source>
</evidence>
<dbReference type="GO" id="GO:0016887">
    <property type="term" value="F:ATP hydrolysis activity"/>
    <property type="evidence" value="ECO:0007669"/>
    <property type="project" value="InterPro"/>
</dbReference>
<name>A0A926HSJ7_9FIRM</name>
<dbReference type="Pfam" id="PF09383">
    <property type="entry name" value="NIL"/>
    <property type="match status" value="1"/>
</dbReference>
<dbReference type="InterPro" id="IPR018449">
    <property type="entry name" value="NIL_domain"/>
</dbReference>
<dbReference type="GO" id="GO:0005886">
    <property type="term" value="C:plasma membrane"/>
    <property type="evidence" value="ECO:0007669"/>
    <property type="project" value="UniProtKB-ARBA"/>
</dbReference>
<dbReference type="RefSeq" id="WP_249280279.1">
    <property type="nucleotide sequence ID" value="NZ_JACRSS010000002.1"/>
</dbReference>
<dbReference type="EMBL" id="JACRSS010000002">
    <property type="protein sequence ID" value="MBC8538532.1"/>
    <property type="molecule type" value="Genomic_DNA"/>
</dbReference>
<evidence type="ECO:0000256" key="6">
    <source>
        <dbReference type="ARBA" id="ARBA00022967"/>
    </source>
</evidence>
<dbReference type="InterPro" id="IPR017871">
    <property type="entry name" value="ABC_transporter-like_CS"/>
</dbReference>
<evidence type="ECO:0000313" key="11">
    <source>
        <dbReference type="Proteomes" id="UP000617951"/>
    </source>
</evidence>
<evidence type="ECO:0000313" key="10">
    <source>
        <dbReference type="EMBL" id="MBC8538532.1"/>
    </source>
</evidence>
<dbReference type="GO" id="GO:0006865">
    <property type="term" value="P:amino acid transport"/>
    <property type="evidence" value="ECO:0007669"/>
    <property type="project" value="UniProtKB-KW"/>
</dbReference>
<evidence type="ECO:0000256" key="2">
    <source>
        <dbReference type="ARBA" id="ARBA00022448"/>
    </source>
</evidence>
<keyword evidence="6" id="KW-1278">Translocase</keyword>
<evidence type="ECO:0000256" key="5">
    <source>
        <dbReference type="ARBA" id="ARBA00022840"/>
    </source>
</evidence>
<dbReference type="Pfam" id="PF00005">
    <property type="entry name" value="ABC_tran"/>
    <property type="match status" value="1"/>
</dbReference>
<dbReference type="SMART" id="SM00382">
    <property type="entry name" value="AAA"/>
    <property type="match status" value="1"/>
</dbReference>
<dbReference type="PROSITE" id="PS00211">
    <property type="entry name" value="ABC_TRANSPORTER_1"/>
    <property type="match status" value="1"/>
</dbReference>
<keyword evidence="8" id="KW-0472">Membrane</keyword>
<gene>
    <name evidence="10" type="ORF">H8693_06255</name>
</gene>
<keyword evidence="2" id="KW-0813">Transport</keyword>
<comment type="similarity">
    <text evidence="1">Belongs to the ABC transporter superfamily.</text>
</comment>
<keyword evidence="7" id="KW-0029">Amino-acid transport</keyword>
<dbReference type="CDD" id="cd03258">
    <property type="entry name" value="ABC_MetN_methionine_transporter"/>
    <property type="match status" value="1"/>
</dbReference>
<dbReference type="InterPro" id="IPR050086">
    <property type="entry name" value="MetN_ABC_transporter-like"/>
</dbReference>
<feature type="domain" description="ABC transporter" evidence="9">
    <location>
        <begin position="8"/>
        <end position="247"/>
    </location>
</feature>
<organism evidence="10 11">
    <name type="scientific">Guopingia tenuis</name>
    <dbReference type="NCBI Taxonomy" id="2763656"/>
    <lineage>
        <taxon>Bacteria</taxon>
        <taxon>Bacillati</taxon>
        <taxon>Bacillota</taxon>
        <taxon>Clostridia</taxon>
        <taxon>Christensenellales</taxon>
        <taxon>Christensenellaceae</taxon>
        <taxon>Guopingia</taxon>
    </lineage>
</organism>
<dbReference type="PROSITE" id="PS50893">
    <property type="entry name" value="ABC_TRANSPORTER_2"/>
    <property type="match status" value="1"/>
</dbReference>
<evidence type="ECO:0000256" key="1">
    <source>
        <dbReference type="ARBA" id="ARBA00005417"/>
    </source>
</evidence>
<evidence type="ECO:0000256" key="8">
    <source>
        <dbReference type="ARBA" id="ARBA00023136"/>
    </source>
</evidence>
<dbReference type="Gene3D" id="3.30.70.260">
    <property type="match status" value="1"/>
</dbReference>
<dbReference type="InterPro" id="IPR027417">
    <property type="entry name" value="P-loop_NTPase"/>
</dbReference>
<dbReference type="InterPro" id="IPR003439">
    <property type="entry name" value="ABC_transporter-like_ATP-bd"/>
</dbReference>
<dbReference type="FunFam" id="3.40.50.300:FF:000056">
    <property type="entry name" value="Cell division ATP-binding protein FtsE"/>
    <property type="match status" value="1"/>
</dbReference>
<dbReference type="SUPFAM" id="SSF55021">
    <property type="entry name" value="ACT-like"/>
    <property type="match status" value="1"/>
</dbReference>
<reference evidence="10" key="1">
    <citation type="submission" date="2020-08" db="EMBL/GenBank/DDBJ databases">
        <title>Genome public.</title>
        <authorList>
            <person name="Liu C."/>
            <person name="Sun Q."/>
        </authorList>
    </citation>
    <scope>NUCLEOTIDE SEQUENCE</scope>
    <source>
        <strain evidence="10">NSJ-63</strain>
    </source>
</reference>
<dbReference type="PANTHER" id="PTHR43166:SF30">
    <property type="entry name" value="METHIONINE IMPORT ATP-BINDING PROTEIN METN"/>
    <property type="match status" value="1"/>
</dbReference>
<accession>A0A926HSJ7</accession>
<evidence type="ECO:0000259" key="9">
    <source>
        <dbReference type="PROSITE" id="PS50893"/>
    </source>
</evidence>
<keyword evidence="11" id="KW-1185">Reference proteome</keyword>
<dbReference type="InterPro" id="IPR041701">
    <property type="entry name" value="MetN_ABC"/>
</dbReference>
<dbReference type="PANTHER" id="PTHR43166">
    <property type="entry name" value="AMINO ACID IMPORT ATP-BINDING PROTEIN"/>
    <property type="match status" value="1"/>
</dbReference>
<proteinExistence type="inferred from homology"/>
<dbReference type="Proteomes" id="UP000617951">
    <property type="component" value="Unassembled WGS sequence"/>
</dbReference>
<comment type="caution">
    <text evidence="10">The sequence shown here is derived from an EMBL/GenBank/DDBJ whole genome shotgun (WGS) entry which is preliminary data.</text>
</comment>
<sequence>MSEPNAIIRIENLEKSFITKKNTVTALRDINLTIREGEIFGIIGMSGAGKSTLVRCINYLERPTKGKVFFNGLDMSKLSRRELEKTRQSIGMIFQQFNLLMQRTTIGNICFPLEIAGVPKEEARKRAYELLELVGLKEKDKAYPSELSGGQKQRVAIARALANNPKVLLCDEATSALDPKTTRSILALLKDINARMGITIVVITHEMRVIEEICTSVAIIDDSRIAETGRVDSIFTRPQTAAARKLVFPDGENQAKYIGSRCCRIVFEGNSSFEPVVANMILACHAPVNIMFADTKDIDGKAFGQIVVQLPEDTLTANKMIAYLQEQGLTAEEVQL</sequence>
<keyword evidence="3" id="KW-1003">Cell membrane</keyword>
<dbReference type="InterPro" id="IPR045865">
    <property type="entry name" value="ACT-like_dom_sf"/>
</dbReference>
<dbReference type="InterPro" id="IPR003593">
    <property type="entry name" value="AAA+_ATPase"/>
</dbReference>
<protein>
    <submittedName>
        <fullName evidence="10">ATP-binding cassette domain-containing protein</fullName>
    </submittedName>
</protein>